<organism evidence="3 4">
    <name type="scientific">Paenibacillus pectinilyticus</name>
    <dbReference type="NCBI Taxonomy" id="512399"/>
    <lineage>
        <taxon>Bacteria</taxon>
        <taxon>Bacillati</taxon>
        <taxon>Bacillota</taxon>
        <taxon>Bacilli</taxon>
        <taxon>Bacillales</taxon>
        <taxon>Paenibacillaceae</taxon>
        <taxon>Paenibacillus</taxon>
    </lineage>
</organism>
<dbReference type="OrthoDB" id="9788327at2"/>
<dbReference type="GO" id="GO:0005737">
    <property type="term" value="C:cytoplasm"/>
    <property type="evidence" value="ECO:0007669"/>
    <property type="project" value="TreeGrafter"/>
</dbReference>
<evidence type="ECO:0000256" key="1">
    <source>
        <dbReference type="SAM" id="SignalP"/>
    </source>
</evidence>
<proteinExistence type="predicted"/>
<dbReference type="InterPro" id="IPR038765">
    <property type="entry name" value="Papain-like_cys_pep_sf"/>
</dbReference>
<dbReference type="InterPro" id="IPR002931">
    <property type="entry name" value="Transglutaminase-like"/>
</dbReference>
<evidence type="ECO:0000313" key="4">
    <source>
        <dbReference type="Proteomes" id="UP000093309"/>
    </source>
</evidence>
<dbReference type="InterPro" id="IPR052557">
    <property type="entry name" value="CAP/Cytokinesis_protein"/>
</dbReference>
<feature type="signal peptide" evidence="1">
    <location>
        <begin position="1"/>
        <end position="26"/>
    </location>
</feature>
<dbReference type="Proteomes" id="UP000093309">
    <property type="component" value="Unassembled WGS sequence"/>
</dbReference>
<accession>A0A1C0ZYQ3</accession>
<reference evidence="4" key="1">
    <citation type="submission" date="2016-05" db="EMBL/GenBank/DDBJ databases">
        <title>Paenibacillus oryzae. sp. nov., isolated from the rice root.</title>
        <authorList>
            <person name="Zhang J."/>
            <person name="Zhang X."/>
        </authorList>
    </citation>
    <scope>NUCLEOTIDE SEQUENCE [LARGE SCALE GENOMIC DNA]</scope>
    <source>
        <strain evidence="4">KCTC13222</strain>
    </source>
</reference>
<feature type="chain" id="PRO_5008649672" description="Transglutaminase-like domain-containing protein" evidence="1">
    <location>
        <begin position="27"/>
        <end position="282"/>
    </location>
</feature>
<dbReference type="RefSeq" id="WP_065854347.1">
    <property type="nucleotide sequence ID" value="NZ_LYPC01000024.1"/>
</dbReference>
<name>A0A1C0ZYQ3_9BACL</name>
<dbReference type="PANTHER" id="PTHR46333:SF2">
    <property type="entry name" value="CYTOKINESIS PROTEIN 3"/>
    <property type="match status" value="1"/>
</dbReference>
<protein>
    <recommendedName>
        <fullName evidence="2">Transglutaminase-like domain-containing protein</fullName>
    </recommendedName>
</protein>
<feature type="domain" description="Transglutaminase-like" evidence="2">
    <location>
        <begin position="179"/>
        <end position="238"/>
    </location>
</feature>
<keyword evidence="4" id="KW-1185">Reference proteome</keyword>
<dbReference type="PANTHER" id="PTHR46333">
    <property type="entry name" value="CYTOKINESIS PROTEIN 3"/>
    <property type="match status" value="1"/>
</dbReference>
<dbReference type="Pfam" id="PF01841">
    <property type="entry name" value="Transglut_core"/>
    <property type="match status" value="1"/>
</dbReference>
<gene>
    <name evidence="3" type="ORF">A8709_01135</name>
</gene>
<comment type="caution">
    <text evidence="3">The sequence shown here is derived from an EMBL/GenBank/DDBJ whole genome shotgun (WGS) entry which is preliminary data.</text>
</comment>
<dbReference type="SUPFAM" id="SSF54001">
    <property type="entry name" value="Cysteine proteinases"/>
    <property type="match status" value="1"/>
</dbReference>
<dbReference type="EMBL" id="LYPC01000024">
    <property type="protein sequence ID" value="OCT13260.1"/>
    <property type="molecule type" value="Genomic_DNA"/>
</dbReference>
<evidence type="ECO:0000313" key="3">
    <source>
        <dbReference type="EMBL" id="OCT13260.1"/>
    </source>
</evidence>
<sequence length="282" mass="31489">MRNKFNVSIALFVLVMFLISTTTAYAASGSDSSTSVAVAAKDVTELEATIQSELAKKPEVITILFTAKAPKDATSYLQGVKDAIQHAQSSLNEELYWNMKSLSYKMKGSIGNLKITLEPSYLTTNEQDQFVNEEVDRILDKILTSKMTPFEKEKAIHDYVVSHTSYEDLGEIGHTAYSALYNNKAVCQGYAILTNMLLGKAGIESHLVVGYINDDPDQSHMWNEVKIDDNWYMLDTVFDDPTPDHPGVQSTDYFNVTNEALSAMGHTWEVNDYPVADTVYHK</sequence>
<dbReference type="AlphaFoldDB" id="A0A1C0ZYQ3"/>
<dbReference type="Gene3D" id="3.10.620.30">
    <property type="match status" value="1"/>
</dbReference>
<dbReference type="STRING" id="512399.A8709_01135"/>
<dbReference type="SMART" id="SM00460">
    <property type="entry name" value="TGc"/>
    <property type="match status" value="1"/>
</dbReference>
<evidence type="ECO:0000259" key="2">
    <source>
        <dbReference type="SMART" id="SM00460"/>
    </source>
</evidence>
<keyword evidence="1" id="KW-0732">Signal</keyword>